<reference evidence="1" key="1">
    <citation type="submission" date="2021-02" db="EMBL/GenBank/DDBJ databases">
        <authorList>
            <person name="Nowell W R."/>
        </authorList>
    </citation>
    <scope>NUCLEOTIDE SEQUENCE</scope>
</reference>
<dbReference type="Proteomes" id="UP000681967">
    <property type="component" value="Unassembled WGS sequence"/>
</dbReference>
<protein>
    <recommendedName>
        <fullName evidence="3">ATP-dependent DNA helicase</fullName>
    </recommendedName>
</protein>
<accession>A0A8S3D1R5</accession>
<organism evidence="1 2">
    <name type="scientific">Rotaria magnacalcarata</name>
    <dbReference type="NCBI Taxonomy" id="392030"/>
    <lineage>
        <taxon>Eukaryota</taxon>
        <taxon>Metazoa</taxon>
        <taxon>Spiralia</taxon>
        <taxon>Gnathifera</taxon>
        <taxon>Rotifera</taxon>
        <taxon>Eurotatoria</taxon>
        <taxon>Bdelloidea</taxon>
        <taxon>Philodinida</taxon>
        <taxon>Philodinidae</taxon>
        <taxon>Rotaria</taxon>
    </lineage>
</organism>
<proteinExistence type="predicted"/>
<sequence length="48" mass="5096">MCVPGCGGTGKSQLIRAITQYFQLTKRGKMLRKLAPTSIAAAEIDGLT</sequence>
<evidence type="ECO:0000313" key="1">
    <source>
        <dbReference type="EMBL" id="CAF4961691.1"/>
    </source>
</evidence>
<evidence type="ECO:0000313" key="2">
    <source>
        <dbReference type="Proteomes" id="UP000681967"/>
    </source>
</evidence>
<dbReference type="AlphaFoldDB" id="A0A8S3D1R5"/>
<evidence type="ECO:0008006" key="3">
    <source>
        <dbReference type="Google" id="ProtNLM"/>
    </source>
</evidence>
<dbReference type="Gene3D" id="3.40.50.300">
    <property type="entry name" value="P-loop containing nucleotide triphosphate hydrolases"/>
    <property type="match status" value="1"/>
</dbReference>
<dbReference type="EMBL" id="CAJOBH010189995">
    <property type="protein sequence ID" value="CAF4961691.1"/>
    <property type="molecule type" value="Genomic_DNA"/>
</dbReference>
<name>A0A8S3D1R5_9BILA</name>
<comment type="caution">
    <text evidence="1">The sequence shown here is derived from an EMBL/GenBank/DDBJ whole genome shotgun (WGS) entry which is preliminary data.</text>
</comment>
<gene>
    <name evidence="1" type="ORF">BYL167_LOCUS54303</name>
</gene>
<feature type="non-terminal residue" evidence="1">
    <location>
        <position position="48"/>
    </location>
</feature>
<dbReference type="InterPro" id="IPR027417">
    <property type="entry name" value="P-loop_NTPase"/>
</dbReference>